<gene>
    <name evidence="11" type="ORF">QN277_013423</name>
</gene>
<comment type="caution">
    <text evidence="11">The sequence shown here is derived from an EMBL/GenBank/DDBJ whole genome shotgun (WGS) entry which is preliminary data.</text>
</comment>
<evidence type="ECO:0000313" key="12">
    <source>
        <dbReference type="Proteomes" id="UP001293593"/>
    </source>
</evidence>
<keyword evidence="12" id="KW-1185">Reference proteome</keyword>
<dbReference type="PRINTS" id="PR00385">
    <property type="entry name" value="P450"/>
</dbReference>
<evidence type="ECO:0000256" key="8">
    <source>
        <dbReference type="PIRSR" id="PIRSR602401-1"/>
    </source>
</evidence>
<sequence>MDLLSPTYLLFLFLIFLLFEFLRKSPKRGFRKYPLLGTLPDFLKHRERFLDWTTEVLRDCPNNTSVFFRPGKVRGIITANPDNVEHMLKTNFPNYPKGKRVISLLQDFLGTGIFNSDGQLWKVQRKTASYEFSTNSLRNFVIENVTVEIQTRLLPLLSQASDNHRVLDLQDILERFAFDNICKLAFNYDPGCLGGEGTVGTEFMSAFEDAAMLSAGRFQYALPDGFKIKRWLNVGSERRLREAIITVHKFADEIIRSRLEARETNQDLDLLSRFIGTEESSPEFLRDIVISFILAGRDTTSAALSWFFWILSSRPGVKQEIRDELRAIRSRNGKKRGEAFGYDELKEMNYLQAAISETMRLYPPVPVDTKLCLNDDVLPDGTVIRKDWFISYHTYAMGRTESVWGKDCCEFRPERWIENGVYRGENPFRYPVFHAGPRMCLGKELAYIQMKCIAASVMEVFEIEAQNKDKCPQHLLSLTLRMKGGLPIQVTERDALYSEY</sequence>
<evidence type="ECO:0000256" key="7">
    <source>
        <dbReference type="ARBA" id="ARBA00023033"/>
    </source>
</evidence>
<evidence type="ECO:0000256" key="4">
    <source>
        <dbReference type="ARBA" id="ARBA00022723"/>
    </source>
</evidence>
<dbReference type="GO" id="GO:0020037">
    <property type="term" value="F:heme binding"/>
    <property type="evidence" value="ECO:0007669"/>
    <property type="project" value="InterPro"/>
</dbReference>
<evidence type="ECO:0000256" key="3">
    <source>
        <dbReference type="ARBA" id="ARBA00022617"/>
    </source>
</evidence>
<evidence type="ECO:0000256" key="10">
    <source>
        <dbReference type="SAM" id="Phobius"/>
    </source>
</evidence>
<evidence type="ECO:0008006" key="13">
    <source>
        <dbReference type="Google" id="ProtNLM"/>
    </source>
</evidence>
<dbReference type="PRINTS" id="PR00463">
    <property type="entry name" value="EP450I"/>
</dbReference>
<dbReference type="AlphaFoldDB" id="A0AAE1TFL5"/>
<dbReference type="SUPFAM" id="SSF48264">
    <property type="entry name" value="Cytochrome P450"/>
    <property type="match status" value="1"/>
</dbReference>
<feature type="transmembrane region" description="Helical" evidence="10">
    <location>
        <begin position="6"/>
        <end position="22"/>
    </location>
</feature>
<keyword evidence="4 8" id="KW-0479">Metal-binding</keyword>
<evidence type="ECO:0000256" key="1">
    <source>
        <dbReference type="ARBA" id="ARBA00001971"/>
    </source>
</evidence>
<keyword evidence="3 8" id="KW-0349">Heme</keyword>
<keyword evidence="10" id="KW-0812">Transmembrane</keyword>
<dbReference type="InterPro" id="IPR036396">
    <property type="entry name" value="Cyt_P450_sf"/>
</dbReference>
<dbReference type="EMBL" id="JAWXYG010000002">
    <property type="protein sequence ID" value="KAK4281990.1"/>
    <property type="molecule type" value="Genomic_DNA"/>
</dbReference>
<proteinExistence type="inferred from homology"/>
<protein>
    <recommendedName>
        <fullName evidence="13">Cytochrome P450</fullName>
    </recommendedName>
</protein>
<keyword evidence="6 8" id="KW-0408">Iron</keyword>
<comment type="cofactor">
    <cofactor evidence="1 8">
        <name>heme</name>
        <dbReference type="ChEBI" id="CHEBI:30413"/>
    </cofactor>
</comment>
<reference evidence="11" key="1">
    <citation type="submission" date="2023-10" db="EMBL/GenBank/DDBJ databases">
        <title>Chromosome-level genome of the transformable northern wattle, Acacia crassicarpa.</title>
        <authorList>
            <person name="Massaro I."/>
            <person name="Sinha N.R."/>
            <person name="Poethig S."/>
            <person name="Leichty A.R."/>
        </authorList>
    </citation>
    <scope>NUCLEOTIDE SEQUENCE</scope>
    <source>
        <strain evidence="11">Acra3RX</strain>
        <tissue evidence="11">Leaf</tissue>
    </source>
</reference>
<organism evidence="11 12">
    <name type="scientific">Acacia crassicarpa</name>
    <name type="common">northern wattle</name>
    <dbReference type="NCBI Taxonomy" id="499986"/>
    <lineage>
        <taxon>Eukaryota</taxon>
        <taxon>Viridiplantae</taxon>
        <taxon>Streptophyta</taxon>
        <taxon>Embryophyta</taxon>
        <taxon>Tracheophyta</taxon>
        <taxon>Spermatophyta</taxon>
        <taxon>Magnoliopsida</taxon>
        <taxon>eudicotyledons</taxon>
        <taxon>Gunneridae</taxon>
        <taxon>Pentapetalae</taxon>
        <taxon>rosids</taxon>
        <taxon>fabids</taxon>
        <taxon>Fabales</taxon>
        <taxon>Fabaceae</taxon>
        <taxon>Caesalpinioideae</taxon>
        <taxon>mimosoid clade</taxon>
        <taxon>Acacieae</taxon>
        <taxon>Acacia</taxon>
    </lineage>
</organism>
<dbReference type="Gene3D" id="1.10.630.10">
    <property type="entry name" value="Cytochrome P450"/>
    <property type="match status" value="1"/>
</dbReference>
<dbReference type="PANTHER" id="PTHR24296">
    <property type="entry name" value="CYTOCHROME P450"/>
    <property type="match status" value="1"/>
</dbReference>
<dbReference type="GO" id="GO:0005506">
    <property type="term" value="F:iron ion binding"/>
    <property type="evidence" value="ECO:0007669"/>
    <property type="project" value="InterPro"/>
</dbReference>
<dbReference type="GO" id="GO:0004497">
    <property type="term" value="F:monooxygenase activity"/>
    <property type="evidence" value="ECO:0007669"/>
    <property type="project" value="UniProtKB-KW"/>
</dbReference>
<evidence type="ECO:0000256" key="9">
    <source>
        <dbReference type="RuleBase" id="RU000461"/>
    </source>
</evidence>
<dbReference type="CDD" id="cd11064">
    <property type="entry name" value="CYP86A"/>
    <property type="match status" value="1"/>
</dbReference>
<dbReference type="GO" id="GO:0016705">
    <property type="term" value="F:oxidoreductase activity, acting on paired donors, with incorporation or reduction of molecular oxygen"/>
    <property type="evidence" value="ECO:0007669"/>
    <property type="project" value="InterPro"/>
</dbReference>
<dbReference type="PROSITE" id="PS00086">
    <property type="entry name" value="CYTOCHROME_P450"/>
    <property type="match status" value="1"/>
</dbReference>
<evidence type="ECO:0000313" key="11">
    <source>
        <dbReference type="EMBL" id="KAK4281990.1"/>
    </source>
</evidence>
<evidence type="ECO:0000256" key="6">
    <source>
        <dbReference type="ARBA" id="ARBA00023004"/>
    </source>
</evidence>
<comment type="similarity">
    <text evidence="2 9">Belongs to the cytochrome P450 family.</text>
</comment>
<accession>A0AAE1TFL5</accession>
<dbReference type="InterPro" id="IPR002401">
    <property type="entry name" value="Cyt_P450_E_grp-I"/>
</dbReference>
<keyword evidence="7 9" id="KW-0503">Monooxygenase</keyword>
<name>A0AAE1TFL5_9FABA</name>
<keyword evidence="10" id="KW-1133">Transmembrane helix</keyword>
<evidence type="ECO:0000256" key="2">
    <source>
        <dbReference type="ARBA" id="ARBA00010617"/>
    </source>
</evidence>
<dbReference type="Pfam" id="PF00067">
    <property type="entry name" value="p450"/>
    <property type="match status" value="1"/>
</dbReference>
<dbReference type="GO" id="GO:0006629">
    <property type="term" value="P:lipid metabolic process"/>
    <property type="evidence" value="ECO:0007669"/>
    <property type="project" value="UniProtKB-ARBA"/>
</dbReference>
<dbReference type="InterPro" id="IPR017972">
    <property type="entry name" value="Cyt_P450_CS"/>
</dbReference>
<feature type="binding site" description="axial binding residue" evidence="8">
    <location>
        <position position="440"/>
    </location>
    <ligand>
        <name>heme</name>
        <dbReference type="ChEBI" id="CHEBI:30413"/>
    </ligand>
    <ligandPart>
        <name>Fe</name>
        <dbReference type="ChEBI" id="CHEBI:18248"/>
    </ligandPart>
</feature>
<evidence type="ECO:0000256" key="5">
    <source>
        <dbReference type="ARBA" id="ARBA00023002"/>
    </source>
</evidence>
<keyword evidence="5 9" id="KW-0560">Oxidoreductase</keyword>
<dbReference type="Proteomes" id="UP001293593">
    <property type="component" value="Unassembled WGS sequence"/>
</dbReference>
<dbReference type="InterPro" id="IPR001128">
    <property type="entry name" value="Cyt_P450"/>
</dbReference>
<keyword evidence="10" id="KW-0472">Membrane</keyword>